<feature type="compositionally biased region" description="Acidic residues" evidence="1">
    <location>
        <begin position="403"/>
        <end position="413"/>
    </location>
</feature>
<reference evidence="2 3" key="1">
    <citation type="submission" date="2024-01" db="EMBL/GenBank/DDBJ databases">
        <title>A draft genome for a cacao thread blight-causing isolate of Paramarasmius palmivorus.</title>
        <authorList>
            <person name="Baruah I.K."/>
            <person name="Bukari Y."/>
            <person name="Amoako-Attah I."/>
            <person name="Meinhardt L.W."/>
            <person name="Bailey B.A."/>
            <person name="Cohen S.P."/>
        </authorList>
    </citation>
    <scope>NUCLEOTIDE SEQUENCE [LARGE SCALE GENOMIC DNA]</scope>
    <source>
        <strain evidence="2 3">GH-12</strain>
    </source>
</reference>
<evidence type="ECO:0000313" key="3">
    <source>
        <dbReference type="Proteomes" id="UP001383192"/>
    </source>
</evidence>
<feature type="compositionally biased region" description="Acidic residues" evidence="1">
    <location>
        <begin position="380"/>
        <end position="389"/>
    </location>
</feature>
<gene>
    <name evidence="2" type="ORF">VNI00_005624</name>
</gene>
<evidence type="ECO:0000256" key="1">
    <source>
        <dbReference type="SAM" id="MobiDB-lite"/>
    </source>
</evidence>
<dbReference type="AlphaFoldDB" id="A0AAW0DDP4"/>
<comment type="caution">
    <text evidence="2">The sequence shown here is derived from an EMBL/GenBank/DDBJ whole genome shotgun (WGS) entry which is preliminary data.</text>
</comment>
<name>A0AAW0DDP4_9AGAR</name>
<organism evidence="2 3">
    <name type="scientific">Paramarasmius palmivorus</name>
    <dbReference type="NCBI Taxonomy" id="297713"/>
    <lineage>
        <taxon>Eukaryota</taxon>
        <taxon>Fungi</taxon>
        <taxon>Dikarya</taxon>
        <taxon>Basidiomycota</taxon>
        <taxon>Agaricomycotina</taxon>
        <taxon>Agaricomycetes</taxon>
        <taxon>Agaricomycetidae</taxon>
        <taxon>Agaricales</taxon>
        <taxon>Marasmiineae</taxon>
        <taxon>Marasmiaceae</taxon>
        <taxon>Paramarasmius</taxon>
    </lineage>
</organism>
<keyword evidence="3" id="KW-1185">Reference proteome</keyword>
<accession>A0AAW0DDP4</accession>
<evidence type="ECO:0000313" key="2">
    <source>
        <dbReference type="EMBL" id="KAK7049593.1"/>
    </source>
</evidence>
<feature type="region of interest" description="Disordered" evidence="1">
    <location>
        <begin position="375"/>
        <end position="413"/>
    </location>
</feature>
<protein>
    <submittedName>
        <fullName evidence="2">Uncharacterized protein</fullName>
    </submittedName>
</protein>
<proteinExistence type="predicted"/>
<dbReference type="EMBL" id="JAYKXP010000016">
    <property type="protein sequence ID" value="KAK7049593.1"/>
    <property type="molecule type" value="Genomic_DNA"/>
</dbReference>
<dbReference type="Proteomes" id="UP001383192">
    <property type="component" value="Unassembled WGS sequence"/>
</dbReference>
<sequence>MASFYALANSYPHETAPTVFNELKVMSGNRPVELIQGIKHDGSFELLITRDEEEYFWRRKKIRVRRWNDEDFQSLSPIQFASAEDLKKKMIKLGKDAKKHKDSQSLDGVYKGQYECGRLYRMIALDNIKDYARFGITQAVRSQLLAARIKSFTYTRWSRRNPNNPRAIEVLDMGISEADTNSLSPVLNATVRFKNTQNSGLKQAGFREADTFGTQHPFDRDTITERLNDFFSISSGEAPSVIILVHNEEGTRQVLKDFNVDTRHIVSGTKKLFYPERTRYQGREGTARPRIYLLDLQKIYQILYRTPNDSASVKEIANRTRVTSPCSPEEWNAGNDAKYMIDIWKRFTYGLSINEEYEAINREEQHTLQQAALPAPLQTVDDDDDDDIDPNSIQAVVPGPTYDYDDAPSDDEE</sequence>